<dbReference type="PANTHER" id="PTHR31221">
    <property type="entry name" value="WRKY TRANSCRIPTION FACTOR PROTEIN 1-RELATED"/>
    <property type="match status" value="1"/>
</dbReference>
<keyword evidence="3" id="KW-0238">DNA-binding</keyword>
<dbReference type="InterPro" id="IPR044810">
    <property type="entry name" value="WRKY_plant"/>
</dbReference>
<sequence>MLVHYGFLTFQPKNILEILNREAYAPWITMVSTRSKSLSNSEPVKIPTDRYAWIRYGRTPLKSTDGFRSYYKCKHSACQAKKVEYCDKCNSIIDVVYKGQHKHDSPKKVILKGGNVLSTAKSLKRRLIPTHGLEEHLIEAVRNDDATTVIAPPTLNRITRSRAIPATTKANADVAEAVQNVTTRSKPLSASKPIKIPTDSYAWLVYGRTKVKSPEGSRTYFRCKYSVCQAKKLVRHDQYHSIIDVVYKGQHKHDPPNIVTSKGRKVPSTTKLLKGKSILTIGSKEHLTDVVHIDGSEIKQRLKRNSSESSVVKHPKKPKFIVHATAGTKASADSYKWRKYRQKMAKGNSHPRLKRNSSESSVVIHPKKPKFIVHATAGTKVSADSYKWRKYRQKMVKGNSHPRNCYKCAFAGCTVKKHMEKVVDGSSQVIITYKGLHNHDIPAASSHSKERVPSSFTQSPTMPPTPAANADVAETEQKATTRSKSLSTSKPIKIPIDSYAWMKYARRQLKSPYGFRSYSICKHRACQAKKVELYDQFNSVVDVVYKGQHKHDPPNIVISKGGKDLSTAKSLKGKSISEVVHVDGLEIKQRLKRNSSESSVLKHPKKPKFIVHAAAETKVSSDSYKWRKYREKMVKGNPHPRNCYKCAFAGCTVKKHMEKVVDGSSQVIITYKGLHNHDIPGASSPSMKRGYSATTESAKTKKSA</sequence>
<evidence type="ECO:0000256" key="6">
    <source>
        <dbReference type="SAM" id="MobiDB-lite"/>
    </source>
</evidence>
<keyword evidence="5" id="KW-0539">Nucleus</keyword>
<dbReference type="Gene3D" id="2.20.25.80">
    <property type="entry name" value="WRKY domain"/>
    <property type="match status" value="6"/>
</dbReference>
<dbReference type="Pfam" id="PF03106">
    <property type="entry name" value="WRKY"/>
    <property type="match status" value="5"/>
</dbReference>
<dbReference type="EMBL" id="CM007895">
    <property type="protein sequence ID" value="OTG23388.1"/>
    <property type="molecule type" value="Genomic_DNA"/>
</dbReference>
<feature type="domain" description="WRKY" evidence="7">
    <location>
        <begin position="377"/>
        <end position="442"/>
    </location>
</feature>
<proteinExistence type="predicted"/>
<reference evidence="9" key="1">
    <citation type="journal article" date="2017" name="Nature">
        <title>The sunflower genome provides insights into oil metabolism, flowering and Asterid evolution.</title>
        <authorList>
            <person name="Badouin H."/>
            <person name="Gouzy J."/>
            <person name="Grassa C.J."/>
            <person name="Murat F."/>
            <person name="Staton S.E."/>
            <person name="Cottret L."/>
            <person name="Lelandais-Briere C."/>
            <person name="Owens G.L."/>
            <person name="Carrere S."/>
            <person name="Mayjonade B."/>
            <person name="Legrand L."/>
            <person name="Gill N."/>
            <person name="Kane N.C."/>
            <person name="Bowers J.E."/>
            <person name="Hubner S."/>
            <person name="Bellec A."/>
            <person name="Berard A."/>
            <person name="Berges H."/>
            <person name="Blanchet N."/>
            <person name="Boniface M.C."/>
            <person name="Brunel D."/>
            <person name="Catrice O."/>
            <person name="Chaidir N."/>
            <person name="Claudel C."/>
            <person name="Donnadieu C."/>
            <person name="Faraut T."/>
            <person name="Fievet G."/>
            <person name="Helmstetter N."/>
            <person name="King M."/>
            <person name="Knapp S.J."/>
            <person name="Lai Z."/>
            <person name="Le Paslier M.C."/>
            <person name="Lippi Y."/>
            <person name="Lorenzon L."/>
            <person name="Mandel J.R."/>
            <person name="Marage G."/>
            <person name="Marchand G."/>
            <person name="Marquand E."/>
            <person name="Bret-Mestries E."/>
            <person name="Morien E."/>
            <person name="Nambeesan S."/>
            <person name="Nguyen T."/>
            <person name="Pegot-Espagnet P."/>
            <person name="Pouilly N."/>
            <person name="Raftis F."/>
            <person name="Sallet E."/>
            <person name="Schiex T."/>
            <person name="Thomas J."/>
            <person name="Vandecasteele C."/>
            <person name="Vares D."/>
            <person name="Vear F."/>
            <person name="Vautrin S."/>
            <person name="Crespi M."/>
            <person name="Mangin B."/>
            <person name="Burke J.M."/>
            <person name="Salse J."/>
            <person name="Munos S."/>
            <person name="Vincourt P."/>
            <person name="Rieseberg L.H."/>
            <person name="Langlade N.B."/>
        </authorList>
    </citation>
    <scope>NUCLEOTIDE SEQUENCE [LARGE SCALE GENOMIC DNA]</scope>
    <source>
        <strain evidence="9">cv. SF193</strain>
    </source>
</reference>
<keyword evidence="4" id="KW-0804">Transcription</keyword>
<dbReference type="PANTHER" id="PTHR31221:SF150">
    <property type="entry name" value="WRKY TRANSCRIPTION FACTOR 32-RELATED"/>
    <property type="match status" value="1"/>
</dbReference>
<evidence type="ECO:0000256" key="1">
    <source>
        <dbReference type="ARBA" id="ARBA00004123"/>
    </source>
</evidence>
<dbReference type="GO" id="GO:0005634">
    <property type="term" value="C:nucleus"/>
    <property type="evidence" value="ECO:0000318"/>
    <property type="project" value="GO_Central"/>
</dbReference>
<evidence type="ECO:0000313" key="9">
    <source>
        <dbReference type="Proteomes" id="UP000215914"/>
    </source>
</evidence>
<keyword evidence="2" id="KW-0805">Transcription regulation</keyword>
<evidence type="ECO:0000256" key="3">
    <source>
        <dbReference type="ARBA" id="ARBA00023125"/>
    </source>
</evidence>
<dbReference type="SMART" id="SM00774">
    <property type="entry name" value="WRKY"/>
    <property type="match status" value="6"/>
</dbReference>
<protein>
    <submittedName>
        <fullName evidence="8">Putative WRKY domain-containing protein</fullName>
    </submittedName>
</protein>
<dbReference type="GO" id="GO:0000976">
    <property type="term" value="F:transcription cis-regulatory region binding"/>
    <property type="evidence" value="ECO:0000318"/>
    <property type="project" value="GO_Central"/>
</dbReference>
<organism evidence="8 9">
    <name type="scientific">Helianthus annuus</name>
    <name type="common">Common sunflower</name>
    <dbReference type="NCBI Taxonomy" id="4232"/>
    <lineage>
        <taxon>Eukaryota</taxon>
        <taxon>Viridiplantae</taxon>
        <taxon>Streptophyta</taxon>
        <taxon>Embryophyta</taxon>
        <taxon>Tracheophyta</taxon>
        <taxon>Spermatophyta</taxon>
        <taxon>Magnoliopsida</taxon>
        <taxon>eudicotyledons</taxon>
        <taxon>Gunneridae</taxon>
        <taxon>Pentapetalae</taxon>
        <taxon>asterids</taxon>
        <taxon>campanulids</taxon>
        <taxon>Asterales</taxon>
        <taxon>Asteraceae</taxon>
        <taxon>Asteroideae</taxon>
        <taxon>Heliantheae alliance</taxon>
        <taxon>Heliantheae</taxon>
        <taxon>Helianthus</taxon>
    </lineage>
</organism>
<name>A0A251UJ74_HELAN</name>
<gene>
    <name evidence="8" type="ORF">HannXRQ_Chr06g0181941</name>
</gene>
<feature type="domain" description="WRKY" evidence="7">
    <location>
        <begin position="615"/>
        <end position="680"/>
    </location>
</feature>
<dbReference type="SUPFAM" id="SSF118290">
    <property type="entry name" value="WRKY DNA-binding domain"/>
    <property type="match status" value="6"/>
</dbReference>
<feature type="domain" description="WRKY" evidence="7">
    <location>
        <begin position="326"/>
        <end position="352"/>
    </location>
</feature>
<evidence type="ECO:0000259" key="7">
    <source>
        <dbReference type="PROSITE" id="PS50811"/>
    </source>
</evidence>
<dbReference type="InParanoid" id="A0A251UJ74"/>
<dbReference type="GO" id="GO:0006355">
    <property type="term" value="P:regulation of DNA-templated transcription"/>
    <property type="evidence" value="ECO:0000318"/>
    <property type="project" value="GO_Central"/>
</dbReference>
<accession>A0A251UJ74</accession>
<dbReference type="InterPro" id="IPR003657">
    <property type="entry name" value="WRKY_dom"/>
</dbReference>
<dbReference type="GO" id="GO:0003700">
    <property type="term" value="F:DNA-binding transcription factor activity"/>
    <property type="evidence" value="ECO:0000318"/>
    <property type="project" value="GO_Central"/>
</dbReference>
<evidence type="ECO:0000256" key="4">
    <source>
        <dbReference type="ARBA" id="ARBA00023163"/>
    </source>
</evidence>
<comment type="subcellular location">
    <subcellularLocation>
        <location evidence="1">Nucleus</location>
    </subcellularLocation>
</comment>
<dbReference type="Proteomes" id="UP000215914">
    <property type="component" value="Chromosome 6"/>
</dbReference>
<evidence type="ECO:0000256" key="5">
    <source>
        <dbReference type="ARBA" id="ARBA00023242"/>
    </source>
</evidence>
<keyword evidence="9" id="KW-1185">Reference proteome</keyword>
<evidence type="ECO:0000256" key="2">
    <source>
        <dbReference type="ARBA" id="ARBA00023015"/>
    </source>
</evidence>
<dbReference type="InterPro" id="IPR036576">
    <property type="entry name" value="WRKY_dom_sf"/>
</dbReference>
<feature type="compositionally biased region" description="Polar residues" evidence="6">
    <location>
        <begin position="478"/>
        <end position="487"/>
    </location>
</feature>
<dbReference type="AlphaFoldDB" id="A0A251UJ74"/>
<dbReference type="PROSITE" id="PS50811">
    <property type="entry name" value="WRKY"/>
    <property type="match status" value="6"/>
</dbReference>
<dbReference type="OMA" id="DSYKWRK"/>
<feature type="domain" description="WRKY" evidence="7">
    <location>
        <begin position="490"/>
        <end position="554"/>
    </location>
</feature>
<feature type="domain" description="WRKY" evidence="7">
    <location>
        <begin position="42"/>
        <end position="106"/>
    </location>
</feature>
<feature type="domain" description="WRKY" evidence="7">
    <location>
        <begin position="192"/>
        <end position="256"/>
    </location>
</feature>
<dbReference type="STRING" id="4232.A0A251UJ74"/>
<evidence type="ECO:0000313" key="8">
    <source>
        <dbReference type="EMBL" id="OTG23388.1"/>
    </source>
</evidence>
<feature type="region of interest" description="Disordered" evidence="6">
    <location>
        <begin position="678"/>
        <end position="704"/>
    </location>
</feature>
<feature type="region of interest" description="Disordered" evidence="6">
    <location>
        <begin position="441"/>
        <end position="487"/>
    </location>
</feature>